<dbReference type="AlphaFoldDB" id="A0A2S2BYU1"/>
<dbReference type="EMBL" id="CP021354">
    <property type="protein sequence ID" value="AWK73806.1"/>
    <property type="molecule type" value="Genomic_DNA"/>
</dbReference>
<evidence type="ECO:0000313" key="1">
    <source>
        <dbReference type="EMBL" id="AWK73806.1"/>
    </source>
</evidence>
<name>A0A2S2BYU1_9NOCA</name>
<gene>
    <name evidence="1" type="ORF">CBI38_21840</name>
</gene>
<proteinExistence type="predicted"/>
<protein>
    <submittedName>
        <fullName evidence="1">Uncharacterized protein</fullName>
    </submittedName>
</protein>
<reference evidence="1 2" key="1">
    <citation type="submission" date="2017-05" db="EMBL/GenBank/DDBJ databases">
        <title>Isolation of Rhodococcus sp. S2-17 biodegrading of BP-3.</title>
        <authorList>
            <person name="Lee Y."/>
            <person name="Kim K.H."/>
            <person name="Chun B.H."/>
            <person name="Jung H.S."/>
            <person name="Jeon C.O."/>
        </authorList>
    </citation>
    <scope>NUCLEOTIDE SEQUENCE [LARGE SCALE GENOMIC DNA]</scope>
    <source>
        <strain evidence="1 2">S2-17</strain>
    </source>
</reference>
<dbReference type="KEGG" id="roz:CBI38_21840"/>
<keyword evidence="2" id="KW-1185">Reference proteome</keyword>
<organism evidence="1 2">
    <name type="scientific">Rhodococcus oxybenzonivorans</name>
    <dbReference type="NCBI Taxonomy" id="1990687"/>
    <lineage>
        <taxon>Bacteria</taxon>
        <taxon>Bacillati</taxon>
        <taxon>Actinomycetota</taxon>
        <taxon>Actinomycetes</taxon>
        <taxon>Mycobacteriales</taxon>
        <taxon>Nocardiaceae</taxon>
        <taxon>Rhodococcus</taxon>
    </lineage>
</organism>
<sequence length="67" mass="7207">MLRQQGTNAHCQVRTSRADTDADLILATSSNGALESLEQQPAFQSSSPPCGVDDPVLHLLNDLTRNT</sequence>
<accession>A0A2S2BYU1</accession>
<evidence type="ECO:0000313" key="2">
    <source>
        <dbReference type="Proteomes" id="UP000245711"/>
    </source>
</evidence>
<dbReference type="Proteomes" id="UP000245711">
    <property type="component" value="Chromosome"/>
</dbReference>